<dbReference type="EMBL" id="CAWUHD010000019">
    <property type="protein sequence ID" value="CAK7216139.1"/>
    <property type="molecule type" value="Genomic_DNA"/>
</dbReference>
<organism evidence="1 2">
    <name type="scientific">Sporothrix eucalyptigena</name>
    <dbReference type="NCBI Taxonomy" id="1812306"/>
    <lineage>
        <taxon>Eukaryota</taxon>
        <taxon>Fungi</taxon>
        <taxon>Dikarya</taxon>
        <taxon>Ascomycota</taxon>
        <taxon>Pezizomycotina</taxon>
        <taxon>Sordariomycetes</taxon>
        <taxon>Sordariomycetidae</taxon>
        <taxon>Ophiostomatales</taxon>
        <taxon>Ophiostomataceae</taxon>
        <taxon>Sporothrix</taxon>
    </lineage>
</organism>
<proteinExistence type="predicted"/>
<gene>
    <name evidence="1" type="ORF">SEUCBS140593_002769</name>
</gene>
<accession>A0ABP0B9B3</accession>
<dbReference type="Proteomes" id="UP001642482">
    <property type="component" value="Unassembled WGS sequence"/>
</dbReference>
<protein>
    <submittedName>
        <fullName evidence="1">Uncharacterized protein</fullName>
    </submittedName>
</protein>
<evidence type="ECO:0000313" key="2">
    <source>
        <dbReference type="Proteomes" id="UP001642482"/>
    </source>
</evidence>
<comment type="caution">
    <text evidence="1">The sequence shown here is derived from an EMBL/GenBank/DDBJ whole genome shotgun (WGS) entry which is preliminary data.</text>
</comment>
<name>A0ABP0B9B3_9PEZI</name>
<sequence length="232" mass="26087">MAEAGIDRENGLGVPIAPLQERLRDQQAAASALCIFAQQKHDTSMQAMSLMSAFCSIRDKQRKAETTLDGFISTLAVLDRKWHDGHIRLSRDDFVRERCKLLEQEQDLLLVVSVMRTKGAELAGRWIDEAESGVHDEDFDAKAIDATVRAELSRASQNANTQAAVQKKREFREQLIQKYGARHPESPSLVWYPILHKYTDNNAVVQIVGPGIGELTARALFRLEDDEDQTID</sequence>
<keyword evidence="2" id="KW-1185">Reference proteome</keyword>
<reference evidence="1 2" key="1">
    <citation type="submission" date="2024-01" db="EMBL/GenBank/DDBJ databases">
        <authorList>
            <person name="Allen C."/>
            <person name="Tagirdzhanova G."/>
        </authorList>
    </citation>
    <scope>NUCLEOTIDE SEQUENCE [LARGE SCALE GENOMIC DNA]</scope>
</reference>
<evidence type="ECO:0000313" key="1">
    <source>
        <dbReference type="EMBL" id="CAK7216139.1"/>
    </source>
</evidence>